<comment type="subcellular location">
    <subcellularLocation>
        <location evidence="2">Cell membrane</location>
        <topology evidence="2">Multi-pass membrane protein</topology>
    </subcellularLocation>
</comment>
<dbReference type="FunFam" id="3.30.565.10:FF:000013">
    <property type="entry name" value="Two-component sensor histidine kinase"/>
    <property type="match status" value="1"/>
</dbReference>
<dbReference type="GO" id="GO:0000155">
    <property type="term" value="F:phosphorelay sensor kinase activity"/>
    <property type="evidence" value="ECO:0007669"/>
    <property type="project" value="InterPro"/>
</dbReference>
<dbReference type="KEGG" id="aqt:FN924_04295"/>
<feature type="transmembrane region" description="Helical" evidence="14">
    <location>
        <begin position="61"/>
        <end position="79"/>
    </location>
</feature>
<dbReference type="Proteomes" id="UP000315215">
    <property type="component" value="Chromosome"/>
</dbReference>
<dbReference type="SMART" id="SM00388">
    <property type="entry name" value="HisKA"/>
    <property type="match status" value="1"/>
</dbReference>
<feature type="domain" description="HAMP" evidence="16">
    <location>
        <begin position="81"/>
        <end position="133"/>
    </location>
</feature>
<dbReference type="EC" id="2.7.13.3" evidence="3"/>
<evidence type="ECO:0000256" key="5">
    <source>
        <dbReference type="ARBA" id="ARBA00022553"/>
    </source>
</evidence>
<dbReference type="SUPFAM" id="SSF47384">
    <property type="entry name" value="Homodimeric domain of signal transducing histidine kinase"/>
    <property type="match status" value="1"/>
</dbReference>
<dbReference type="InterPro" id="IPR003661">
    <property type="entry name" value="HisK_dim/P_dom"/>
</dbReference>
<evidence type="ECO:0000259" key="15">
    <source>
        <dbReference type="PROSITE" id="PS50109"/>
    </source>
</evidence>
<dbReference type="InterPro" id="IPR004358">
    <property type="entry name" value="Sig_transdc_His_kin-like_C"/>
</dbReference>
<dbReference type="OrthoDB" id="9792991at2"/>
<evidence type="ECO:0000256" key="13">
    <source>
        <dbReference type="ARBA" id="ARBA00023136"/>
    </source>
</evidence>
<keyword evidence="8" id="KW-0547">Nucleotide-binding</keyword>
<dbReference type="CDD" id="cd00082">
    <property type="entry name" value="HisKA"/>
    <property type="match status" value="1"/>
</dbReference>
<dbReference type="InterPro" id="IPR050398">
    <property type="entry name" value="HssS/ArlS-like"/>
</dbReference>
<accession>A0A516KDH1</accession>
<evidence type="ECO:0000256" key="4">
    <source>
        <dbReference type="ARBA" id="ARBA00022475"/>
    </source>
</evidence>
<gene>
    <name evidence="17" type="ORF">FN924_04295</name>
</gene>
<keyword evidence="6" id="KW-0808">Transferase</keyword>
<sequence>MDKLLQSFRSKMIFLFGLSLLMAGSITYILYKVLQLYYHTMVDYGDPLVQMRLFIGRVGDINFFLFFFIPLSIFFFFVLTKSYSTYFKEISNGIHSLARGEFTHRVQVRSNDELSVIAQDINLASEHLQEAIERGDFSESSKDQLVVNLAHDLRTPLTSVLGYLDLILKDENLTEEQKRHFLMIAFTKSQRLERLIDELFEITRMNYGMLPIKQEPINLSDLLHQLKEELYPVFEKNHLAVRMNVPPQLPILGDGELLARVFENLLTNASRYGSDGQYVDMNGFTEHGEVVVQIINYGTSIPEEEQPHLFDMFYTSDKARTNPGGGTGIGLFIAKNIVEQHHGTITAESSIVRTIFEVRLPQESSTEEQVQNP</sequence>
<evidence type="ECO:0000256" key="6">
    <source>
        <dbReference type="ARBA" id="ARBA00022679"/>
    </source>
</evidence>
<dbReference type="Pfam" id="PF00672">
    <property type="entry name" value="HAMP"/>
    <property type="match status" value="1"/>
</dbReference>
<keyword evidence="4" id="KW-1003">Cell membrane</keyword>
<dbReference type="PROSITE" id="PS50109">
    <property type="entry name" value="HIS_KIN"/>
    <property type="match status" value="1"/>
</dbReference>
<keyword evidence="13 14" id="KW-0472">Membrane</keyword>
<dbReference type="InterPro" id="IPR036890">
    <property type="entry name" value="HATPase_C_sf"/>
</dbReference>
<dbReference type="PRINTS" id="PR00344">
    <property type="entry name" value="BCTRLSENSOR"/>
</dbReference>
<evidence type="ECO:0000256" key="10">
    <source>
        <dbReference type="ARBA" id="ARBA00022840"/>
    </source>
</evidence>
<dbReference type="GO" id="GO:0005886">
    <property type="term" value="C:plasma membrane"/>
    <property type="evidence" value="ECO:0007669"/>
    <property type="project" value="UniProtKB-SubCell"/>
</dbReference>
<dbReference type="Gene3D" id="6.10.340.10">
    <property type="match status" value="1"/>
</dbReference>
<evidence type="ECO:0000256" key="2">
    <source>
        <dbReference type="ARBA" id="ARBA00004651"/>
    </source>
</evidence>
<protein>
    <recommendedName>
        <fullName evidence="3">histidine kinase</fullName>
        <ecNumber evidence="3">2.7.13.3</ecNumber>
    </recommendedName>
</protein>
<evidence type="ECO:0000256" key="11">
    <source>
        <dbReference type="ARBA" id="ARBA00022989"/>
    </source>
</evidence>
<dbReference type="EMBL" id="CP041666">
    <property type="protein sequence ID" value="QDP39464.1"/>
    <property type="molecule type" value="Genomic_DNA"/>
</dbReference>
<keyword evidence="12" id="KW-0902">Two-component regulatory system</keyword>
<dbReference type="InterPro" id="IPR003660">
    <property type="entry name" value="HAMP_dom"/>
</dbReference>
<dbReference type="Pfam" id="PF02518">
    <property type="entry name" value="HATPase_c"/>
    <property type="match status" value="1"/>
</dbReference>
<dbReference type="RefSeq" id="WP_143892214.1">
    <property type="nucleotide sequence ID" value="NZ_CP041666.1"/>
</dbReference>
<dbReference type="CDD" id="cd06225">
    <property type="entry name" value="HAMP"/>
    <property type="match status" value="1"/>
</dbReference>
<name>A0A516KDH1_9BACI</name>
<evidence type="ECO:0000256" key="7">
    <source>
        <dbReference type="ARBA" id="ARBA00022692"/>
    </source>
</evidence>
<dbReference type="SMART" id="SM00387">
    <property type="entry name" value="HATPase_c"/>
    <property type="match status" value="1"/>
</dbReference>
<dbReference type="PANTHER" id="PTHR45528">
    <property type="entry name" value="SENSOR HISTIDINE KINASE CPXA"/>
    <property type="match status" value="1"/>
</dbReference>
<dbReference type="GO" id="GO:0005524">
    <property type="term" value="F:ATP binding"/>
    <property type="evidence" value="ECO:0007669"/>
    <property type="project" value="UniProtKB-KW"/>
</dbReference>
<feature type="transmembrane region" description="Helical" evidence="14">
    <location>
        <begin position="12"/>
        <end position="31"/>
    </location>
</feature>
<evidence type="ECO:0000259" key="16">
    <source>
        <dbReference type="PROSITE" id="PS50885"/>
    </source>
</evidence>
<keyword evidence="10" id="KW-0067">ATP-binding</keyword>
<evidence type="ECO:0000313" key="18">
    <source>
        <dbReference type="Proteomes" id="UP000315215"/>
    </source>
</evidence>
<keyword evidence="7 14" id="KW-0812">Transmembrane</keyword>
<keyword evidence="18" id="KW-1185">Reference proteome</keyword>
<evidence type="ECO:0000256" key="3">
    <source>
        <dbReference type="ARBA" id="ARBA00012438"/>
    </source>
</evidence>
<keyword evidence="5" id="KW-0597">Phosphoprotein</keyword>
<proteinExistence type="predicted"/>
<dbReference type="SUPFAM" id="SSF55874">
    <property type="entry name" value="ATPase domain of HSP90 chaperone/DNA topoisomerase II/histidine kinase"/>
    <property type="match status" value="1"/>
</dbReference>
<dbReference type="InterPro" id="IPR036097">
    <property type="entry name" value="HisK_dim/P_sf"/>
</dbReference>
<dbReference type="SMART" id="SM00304">
    <property type="entry name" value="HAMP"/>
    <property type="match status" value="1"/>
</dbReference>
<dbReference type="SUPFAM" id="SSF158472">
    <property type="entry name" value="HAMP domain-like"/>
    <property type="match status" value="1"/>
</dbReference>
<comment type="catalytic activity">
    <reaction evidence="1">
        <text>ATP + protein L-histidine = ADP + protein N-phospho-L-histidine.</text>
        <dbReference type="EC" id="2.7.13.3"/>
    </reaction>
</comment>
<dbReference type="Pfam" id="PF00512">
    <property type="entry name" value="HisKA"/>
    <property type="match status" value="1"/>
</dbReference>
<reference evidence="17 18" key="1">
    <citation type="submission" date="2019-07" db="EMBL/GenBank/DDBJ databases">
        <authorList>
            <person name="Li J."/>
        </authorList>
    </citation>
    <scope>NUCLEOTIDE SEQUENCE [LARGE SCALE GENOMIC DNA]</scope>
    <source>
        <strain evidence="17 18">TKL69</strain>
    </source>
</reference>
<dbReference type="AlphaFoldDB" id="A0A516KDH1"/>
<evidence type="ECO:0000313" key="17">
    <source>
        <dbReference type="EMBL" id="QDP39464.1"/>
    </source>
</evidence>
<evidence type="ECO:0000256" key="9">
    <source>
        <dbReference type="ARBA" id="ARBA00022777"/>
    </source>
</evidence>
<keyword evidence="9 17" id="KW-0418">Kinase</keyword>
<dbReference type="InterPro" id="IPR003594">
    <property type="entry name" value="HATPase_dom"/>
</dbReference>
<evidence type="ECO:0000256" key="1">
    <source>
        <dbReference type="ARBA" id="ARBA00000085"/>
    </source>
</evidence>
<keyword evidence="11 14" id="KW-1133">Transmembrane helix</keyword>
<evidence type="ECO:0000256" key="12">
    <source>
        <dbReference type="ARBA" id="ARBA00023012"/>
    </source>
</evidence>
<dbReference type="Gene3D" id="1.10.287.130">
    <property type="match status" value="1"/>
</dbReference>
<evidence type="ECO:0000256" key="8">
    <source>
        <dbReference type="ARBA" id="ARBA00022741"/>
    </source>
</evidence>
<dbReference type="Gene3D" id="3.30.565.10">
    <property type="entry name" value="Histidine kinase-like ATPase, C-terminal domain"/>
    <property type="match status" value="1"/>
</dbReference>
<dbReference type="InterPro" id="IPR005467">
    <property type="entry name" value="His_kinase_dom"/>
</dbReference>
<dbReference type="FunFam" id="1.10.287.130:FF:000001">
    <property type="entry name" value="Two-component sensor histidine kinase"/>
    <property type="match status" value="1"/>
</dbReference>
<feature type="domain" description="Histidine kinase" evidence="15">
    <location>
        <begin position="148"/>
        <end position="364"/>
    </location>
</feature>
<dbReference type="PROSITE" id="PS50885">
    <property type="entry name" value="HAMP"/>
    <property type="match status" value="1"/>
</dbReference>
<organism evidence="17 18">
    <name type="scientific">Radiobacillus deserti</name>
    <dbReference type="NCBI Taxonomy" id="2594883"/>
    <lineage>
        <taxon>Bacteria</taxon>
        <taxon>Bacillati</taxon>
        <taxon>Bacillota</taxon>
        <taxon>Bacilli</taxon>
        <taxon>Bacillales</taxon>
        <taxon>Bacillaceae</taxon>
        <taxon>Radiobacillus</taxon>
    </lineage>
</organism>
<evidence type="ECO:0000256" key="14">
    <source>
        <dbReference type="SAM" id="Phobius"/>
    </source>
</evidence>
<dbReference type="PANTHER" id="PTHR45528:SF1">
    <property type="entry name" value="SENSOR HISTIDINE KINASE CPXA"/>
    <property type="match status" value="1"/>
</dbReference>